<feature type="domain" description="WSC" evidence="4">
    <location>
        <begin position="47"/>
        <end position="152"/>
    </location>
</feature>
<name>A0A316WES3_9BASI</name>
<feature type="region of interest" description="Disordered" evidence="2">
    <location>
        <begin position="26"/>
        <end position="47"/>
    </location>
</feature>
<reference evidence="5 6" key="1">
    <citation type="journal article" date="2018" name="Mol. Biol. Evol.">
        <title>Broad Genomic Sampling Reveals a Smut Pathogenic Ancestry of the Fungal Clade Ustilaginomycotina.</title>
        <authorList>
            <person name="Kijpornyongpan T."/>
            <person name="Mondo S.J."/>
            <person name="Barry K."/>
            <person name="Sandor L."/>
            <person name="Lee J."/>
            <person name="Lipzen A."/>
            <person name="Pangilinan J."/>
            <person name="LaButti K."/>
            <person name="Hainaut M."/>
            <person name="Henrissat B."/>
            <person name="Grigoriev I.V."/>
            <person name="Spatafora J.W."/>
            <person name="Aime M.C."/>
        </authorList>
    </citation>
    <scope>NUCLEOTIDE SEQUENCE [LARGE SCALE GENOMIC DNA]</scope>
    <source>
        <strain evidence="5 6">MCA 4658</strain>
    </source>
</reference>
<dbReference type="OrthoDB" id="5985073at2759"/>
<dbReference type="Proteomes" id="UP000245783">
    <property type="component" value="Unassembled WGS sequence"/>
</dbReference>
<dbReference type="GeneID" id="37032121"/>
<evidence type="ECO:0000256" key="3">
    <source>
        <dbReference type="SAM" id="SignalP"/>
    </source>
</evidence>
<dbReference type="InParanoid" id="A0A316WES3"/>
<evidence type="ECO:0000313" key="6">
    <source>
        <dbReference type="Proteomes" id="UP000245783"/>
    </source>
</evidence>
<evidence type="ECO:0000259" key="4">
    <source>
        <dbReference type="PROSITE" id="PS51212"/>
    </source>
</evidence>
<dbReference type="AlphaFoldDB" id="A0A316WES3"/>
<keyword evidence="3" id="KW-0732">Signal</keyword>
<gene>
    <name evidence="5" type="ORF">IE81DRAFT_128522</name>
</gene>
<proteinExistence type="predicted"/>
<feature type="domain" description="WSC" evidence="4">
    <location>
        <begin position="284"/>
        <end position="377"/>
    </location>
</feature>
<keyword evidence="6" id="KW-1185">Reference proteome</keyword>
<evidence type="ECO:0000256" key="2">
    <source>
        <dbReference type="SAM" id="MobiDB-lite"/>
    </source>
</evidence>
<feature type="domain" description="WSC" evidence="4">
    <location>
        <begin position="165"/>
        <end position="261"/>
    </location>
</feature>
<dbReference type="RefSeq" id="XP_025373025.1">
    <property type="nucleotide sequence ID" value="XM_025510251.1"/>
</dbReference>
<dbReference type="EMBL" id="KZ819353">
    <property type="protein sequence ID" value="PWN45865.1"/>
    <property type="molecule type" value="Genomic_DNA"/>
</dbReference>
<dbReference type="InterPro" id="IPR002889">
    <property type="entry name" value="WSC_carb-bd"/>
</dbReference>
<dbReference type="PANTHER" id="PTHR45964:SF5">
    <property type="entry name" value="WSCD FAMILY MEMBER CG9164"/>
    <property type="match status" value="1"/>
</dbReference>
<dbReference type="PANTHER" id="PTHR45964">
    <property type="entry name" value="WSCD FAMILY MEMBER CG9164"/>
    <property type="match status" value="1"/>
</dbReference>
<protein>
    <submittedName>
        <fullName evidence="5">WSC-domain-containing protein</fullName>
    </submittedName>
</protein>
<dbReference type="SMART" id="SM00321">
    <property type="entry name" value="WSC"/>
    <property type="match status" value="3"/>
</dbReference>
<evidence type="ECO:0000256" key="1">
    <source>
        <dbReference type="ARBA" id="ARBA00022737"/>
    </source>
</evidence>
<accession>A0A316WES3</accession>
<dbReference type="STRING" id="1522189.A0A316WES3"/>
<evidence type="ECO:0000313" key="5">
    <source>
        <dbReference type="EMBL" id="PWN45865.1"/>
    </source>
</evidence>
<keyword evidence="1" id="KW-0677">Repeat</keyword>
<dbReference type="InterPro" id="IPR051589">
    <property type="entry name" value="Sialate-O-sulfotransferase"/>
</dbReference>
<dbReference type="Pfam" id="PF01822">
    <property type="entry name" value="WSC"/>
    <property type="match status" value="3"/>
</dbReference>
<organism evidence="5 6">
    <name type="scientific">Ceraceosorus guamensis</name>
    <dbReference type="NCBI Taxonomy" id="1522189"/>
    <lineage>
        <taxon>Eukaryota</taxon>
        <taxon>Fungi</taxon>
        <taxon>Dikarya</taxon>
        <taxon>Basidiomycota</taxon>
        <taxon>Ustilaginomycotina</taxon>
        <taxon>Exobasidiomycetes</taxon>
        <taxon>Ceraceosorales</taxon>
        <taxon>Ceraceosoraceae</taxon>
        <taxon>Ceraceosorus</taxon>
    </lineage>
</organism>
<feature type="signal peptide" evidence="3">
    <location>
        <begin position="1"/>
        <end position="20"/>
    </location>
</feature>
<dbReference type="PROSITE" id="PS51212">
    <property type="entry name" value="WSC"/>
    <property type="match status" value="3"/>
</dbReference>
<sequence>MRSTSLIVGALAIAIGAVSAVPAPQTGTSPAAGPSAPFQPSGPDAASWQTTGCTADFYPNSRLLRSGYTEDKQAMTVGKCLTYCGSLGAYYAGLEYGYQCFCGDALNSPTGTVDTPAAQLTSSNDGGCNTVAPGNGAQRAGGPNKLLVFQSKVNGPAARSVTITNGSYQGCYRDDPNNRLLPAGTYGINDNTVQGCATRCANSGYDLSATEYRSECHCGSSSSVAPPANKKIDESNCNNSCTGNTKQICGGASALSVYKTTLSTTPPTGTPQQPSPVTARNGQKYNFIGCYKDRADPNRALDGAALFSNARTIQGCITTMADRGFKYAALENGNECRGGNTLLYSSTVGATCDKPCSGNSAQTCGGSVYSMSLYQVAA</sequence>
<feature type="chain" id="PRO_5016322602" evidence="3">
    <location>
        <begin position="21"/>
        <end position="378"/>
    </location>
</feature>